<evidence type="ECO:0000313" key="5">
    <source>
        <dbReference type="Proteomes" id="UP000606991"/>
    </source>
</evidence>
<gene>
    <name evidence="3" type="ORF">DLM65_01335</name>
    <name evidence="2" type="ORF">JF886_16160</name>
</gene>
<reference evidence="3 4" key="1">
    <citation type="journal article" date="2017" name="Nature">
        <title>Atmospheric trace gases support primary production in Antarctic desert surface soil.</title>
        <authorList>
            <person name="Ji M."/>
            <person name="Greening C."/>
            <person name="Vanwonterghem I."/>
            <person name="Carere C.R."/>
            <person name="Bay S.K."/>
            <person name="Steen J.A."/>
            <person name="Montgomery K."/>
            <person name="Lines T."/>
            <person name="Beardall J."/>
            <person name="van Dorst J."/>
            <person name="Snape I."/>
            <person name="Stott M.B."/>
            <person name="Hugenholtz P."/>
            <person name="Ferrari B.C."/>
        </authorList>
    </citation>
    <scope>NUCLEOTIDE SEQUENCE [LARGE SCALE GENOMIC DNA]</scope>
    <source>
        <strain evidence="3">RRmetagenome_bin12</strain>
    </source>
</reference>
<evidence type="ECO:0000259" key="1">
    <source>
        <dbReference type="PROSITE" id="PS51819"/>
    </source>
</evidence>
<dbReference type="SUPFAM" id="SSF54593">
    <property type="entry name" value="Glyoxalase/Bleomycin resistance protein/Dihydroxybiphenyl dioxygenase"/>
    <property type="match status" value="1"/>
</dbReference>
<dbReference type="CDD" id="cd06587">
    <property type="entry name" value="VOC"/>
    <property type="match status" value="1"/>
</dbReference>
<dbReference type="Proteomes" id="UP000248724">
    <property type="component" value="Unassembled WGS sequence"/>
</dbReference>
<protein>
    <submittedName>
        <fullName evidence="3">Glyoxalase</fullName>
    </submittedName>
    <submittedName>
        <fullName evidence="2">VOC family protein</fullName>
    </submittedName>
</protein>
<dbReference type="InterPro" id="IPR029068">
    <property type="entry name" value="Glyas_Bleomycin-R_OHBP_Dase"/>
</dbReference>
<evidence type="ECO:0000313" key="3">
    <source>
        <dbReference type="EMBL" id="PZR83670.1"/>
    </source>
</evidence>
<dbReference type="InterPro" id="IPR004360">
    <property type="entry name" value="Glyas_Fos-R_dOase_dom"/>
</dbReference>
<dbReference type="Pfam" id="PF00903">
    <property type="entry name" value="Glyoxalase"/>
    <property type="match status" value="1"/>
</dbReference>
<reference evidence="3" key="2">
    <citation type="submission" date="2018-05" db="EMBL/GenBank/DDBJ databases">
        <authorList>
            <person name="Ferrari B."/>
        </authorList>
    </citation>
    <scope>NUCLEOTIDE SEQUENCE</scope>
    <source>
        <strain evidence="3">RRmetagenome_bin12</strain>
    </source>
</reference>
<organism evidence="3 4">
    <name type="scientific">Candidatus Aeolococcus gillhamiae</name>
    <dbReference type="NCBI Taxonomy" id="3127015"/>
    <lineage>
        <taxon>Bacteria</taxon>
        <taxon>Bacillati</taxon>
        <taxon>Candidatus Dormiibacterota</taxon>
        <taxon>Candidatus Dormibacteria</taxon>
        <taxon>Candidatus Aeolococcales</taxon>
        <taxon>Candidatus Aeolococcaceae</taxon>
        <taxon>Candidatus Aeolococcus</taxon>
    </lineage>
</organism>
<accession>A0A934JYB8</accession>
<dbReference type="InterPro" id="IPR037523">
    <property type="entry name" value="VOC_core"/>
</dbReference>
<dbReference type="PROSITE" id="PS51819">
    <property type="entry name" value="VOC"/>
    <property type="match status" value="1"/>
</dbReference>
<dbReference type="Proteomes" id="UP000606991">
    <property type="component" value="Unassembled WGS sequence"/>
</dbReference>
<dbReference type="EMBL" id="JAEKNS010000158">
    <property type="protein sequence ID" value="MBJ7596364.1"/>
    <property type="molecule type" value="Genomic_DNA"/>
</dbReference>
<proteinExistence type="predicted"/>
<dbReference type="RefSeq" id="WP_337314344.1">
    <property type="nucleotide sequence ID" value="NZ_JAEKNS010000158.1"/>
</dbReference>
<dbReference type="EMBL" id="QHBU01000028">
    <property type="protein sequence ID" value="PZR83670.1"/>
    <property type="molecule type" value="Genomic_DNA"/>
</dbReference>
<dbReference type="Gene3D" id="3.10.180.10">
    <property type="entry name" value="2,3-Dihydroxybiphenyl 1,2-Dioxygenase, domain 1"/>
    <property type="match status" value="1"/>
</dbReference>
<dbReference type="AlphaFoldDB" id="A0A2W5ZE47"/>
<evidence type="ECO:0000313" key="4">
    <source>
        <dbReference type="Proteomes" id="UP000248724"/>
    </source>
</evidence>
<reference evidence="2 5" key="3">
    <citation type="submission" date="2020-10" db="EMBL/GenBank/DDBJ databases">
        <title>Ca. Dormibacterota MAGs.</title>
        <authorList>
            <person name="Montgomery K."/>
        </authorList>
    </citation>
    <scope>NUCLEOTIDE SEQUENCE [LARGE SCALE GENOMIC DNA]</scope>
    <source>
        <strain evidence="2">SC8812_S17_18</strain>
    </source>
</reference>
<accession>A0A2W5ZE47</accession>
<evidence type="ECO:0000313" key="2">
    <source>
        <dbReference type="EMBL" id="MBJ7596364.1"/>
    </source>
</evidence>
<sequence>MLESSDLVAFVATSDAERARAFYETTLGLRLLEQTPYACVFDAHGTQLRVTVAAQVSPAPYTVLGWAVADIEASVGELAERGVDFVRFDGMSQDALGVWTAPSGGRIAWFRDPDDNLLSVTQFS</sequence>
<name>A0A2W5ZE47_9BACT</name>
<comment type="caution">
    <text evidence="3">The sequence shown here is derived from an EMBL/GenBank/DDBJ whole genome shotgun (WGS) entry which is preliminary data.</text>
</comment>
<feature type="domain" description="VOC" evidence="1">
    <location>
        <begin position="4"/>
        <end position="123"/>
    </location>
</feature>